<accession>A0ABS8S8P8</accession>
<organism evidence="2 3">
    <name type="scientific">Datura stramonium</name>
    <name type="common">Jimsonweed</name>
    <name type="synonym">Common thornapple</name>
    <dbReference type="NCBI Taxonomy" id="4076"/>
    <lineage>
        <taxon>Eukaryota</taxon>
        <taxon>Viridiplantae</taxon>
        <taxon>Streptophyta</taxon>
        <taxon>Embryophyta</taxon>
        <taxon>Tracheophyta</taxon>
        <taxon>Spermatophyta</taxon>
        <taxon>Magnoliopsida</taxon>
        <taxon>eudicotyledons</taxon>
        <taxon>Gunneridae</taxon>
        <taxon>Pentapetalae</taxon>
        <taxon>asterids</taxon>
        <taxon>lamiids</taxon>
        <taxon>Solanales</taxon>
        <taxon>Solanaceae</taxon>
        <taxon>Solanoideae</taxon>
        <taxon>Datureae</taxon>
        <taxon>Datura</taxon>
    </lineage>
</organism>
<evidence type="ECO:0000313" key="2">
    <source>
        <dbReference type="EMBL" id="MCD7455193.1"/>
    </source>
</evidence>
<evidence type="ECO:0000256" key="1">
    <source>
        <dbReference type="SAM" id="MobiDB-lite"/>
    </source>
</evidence>
<reference evidence="2 3" key="1">
    <citation type="journal article" date="2021" name="BMC Genomics">
        <title>Datura genome reveals duplications of psychoactive alkaloid biosynthetic genes and high mutation rate following tissue culture.</title>
        <authorList>
            <person name="Rajewski A."/>
            <person name="Carter-House D."/>
            <person name="Stajich J."/>
            <person name="Litt A."/>
        </authorList>
    </citation>
    <scope>NUCLEOTIDE SEQUENCE [LARGE SCALE GENOMIC DNA]</scope>
    <source>
        <strain evidence="2">AR-01</strain>
    </source>
</reference>
<dbReference type="Proteomes" id="UP000823775">
    <property type="component" value="Unassembled WGS sequence"/>
</dbReference>
<proteinExistence type="predicted"/>
<name>A0ABS8S8P8_DATST</name>
<dbReference type="EMBL" id="JACEIK010000331">
    <property type="protein sequence ID" value="MCD7455193.1"/>
    <property type="molecule type" value="Genomic_DNA"/>
</dbReference>
<feature type="region of interest" description="Disordered" evidence="1">
    <location>
        <begin position="1"/>
        <end position="60"/>
    </location>
</feature>
<comment type="caution">
    <text evidence="2">The sequence shown here is derived from an EMBL/GenBank/DDBJ whole genome shotgun (WGS) entry which is preliminary data.</text>
</comment>
<feature type="compositionally biased region" description="Low complexity" evidence="1">
    <location>
        <begin position="12"/>
        <end position="34"/>
    </location>
</feature>
<evidence type="ECO:0000313" key="3">
    <source>
        <dbReference type="Proteomes" id="UP000823775"/>
    </source>
</evidence>
<keyword evidence="3" id="KW-1185">Reference proteome</keyword>
<gene>
    <name evidence="2" type="ORF">HAX54_027323</name>
</gene>
<sequence length="100" mass="10677">MPEKNQPPSSPLSPSLLRQPPRAATAAPLSASSPTAPPILSPLFPQPPIATPTKSEHSHTCPLSCQAQTRKPSSIVSPLVCFFPQADHHSSLLPLHLFLF</sequence>
<feature type="compositionally biased region" description="Pro residues" evidence="1">
    <location>
        <begin position="35"/>
        <end position="50"/>
    </location>
</feature>
<protein>
    <submittedName>
        <fullName evidence="2">Uncharacterized protein</fullName>
    </submittedName>
</protein>